<proteinExistence type="predicted"/>
<keyword evidence="3" id="KW-1185">Reference proteome</keyword>
<sequence length="123" mass="13572">LILQFKAHYRFPYVAPLTPFFFSVVIFLYFSGPAVSRKSDMIRGFICTSFLICIAALYLSPEQQDVLKCLFDLGLSDTQALNYLGCTMGGNCTGCAEKLKNAGVKPKTVVKATNCTQPLCCHQ</sequence>
<keyword evidence="1" id="KW-0812">Transmembrane</keyword>
<dbReference type="AlphaFoldDB" id="W2TUH3"/>
<protein>
    <submittedName>
        <fullName evidence="2">Uncharacterized protein</fullName>
    </submittedName>
</protein>
<reference evidence="3" key="1">
    <citation type="journal article" date="2014" name="Nat. Genet.">
        <title>Genome of the human hookworm Necator americanus.</title>
        <authorList>
            <person name="Tang Y.T."/>
            <person name="Gao X."/>
            <person name="Rosa B.A."/>
            <person name="Abubucker S."/>
            <person name="Hallsworth-Pepin K."/>
            <person name="Martin J."/>
            <person name="Tyagi R."/>
            <person name="Heizer E."/>
            <person name="Zhang X."/>
            <person name="Bhonagiri-Palsikar V."/>
            <person name="Minx P."/>
            <person name="Warren W.C."/>
            <person name="Wang Q."/>
            <person name="Zhan B."/>
            <person name="Hotez P.J."/>
            <person name="Sternberg P.W."/>
            <person name="Dougall A."/>
            <person name="Gaze S.T."/>
            <person name="Mulvenna J."/>
            <person name="Sotillo J."/>
            <person name="Ranganathan S."/>
            <person name="Rabelo E.M."/>
            <person name="Wilson R.K."/>
            <person name="Felgner P.L."/>
            <person name="Bethony J."/>
            <person name="Hawdon J.M."/>
            <person name="Gasser R.B."/>
            <person name="Loukas A."/>
            <person name="Mitreva M."/>
        </authorList>
    </citation>
    <scope>NUCLEOTIDE SEQUENCE [LARGE SCALE GENOMIC DNA]</scope>
</reference>
<feature type="non-terminal residue" evidence="2">
    <location>
        <position position="1"/>
    </location>
</feature>
<dbReference type="Proteomes" id="UP000053676">
    <property type="component" value="Unassembled WGS sequence"/>
</dbReference>
<name>W2TUH3_NECAM</name>
<feature type="transmembrane region" description="Helical" evidence="1">
    <location>
        <begin position="42"/>
        <end position="60"/>
    </location>
</feature>
<organism evidence="2 3">
    <name type="scientific">Necator americanus</name>
    <name type="common">Human hookworm</name>
    <dbReference type="NCBI Taxonomy" id="51031"/>
    <lineage>
        <taxon>Eukaryota</taxon>
        <taxon>Metazoa</taxon>
        <taxon>Ecdysozoa</taxon>
        <taxon>Nematoda</taxon>
        <taxon>Chromadorea</taxon>
        <taxon>Rhabditida</taxon>
        <taxon>Rhabditina</taxon>
        <taxon>Rhabditomorpha</taxon>
        <taxon>Strongyloidea</taxon>
        <taxon>Ancylostomatidae</taxon>
        <taxon>Bunostominae</taxon>
        <taxon>Necator</taxon>
    </lineage>
</organism>
<keyword evidence="1" id="KW-0472">Membrane</keyword>
<keyword evidence="1" id="KW-1133">Transmembrane helix</keyword>
<gene>
    <name evidence="2" type="ORF">NECAME_16751</name>
</gene>
<accession>W2TUH3</accession>
<dbReference type="EMBL" id="KI657717">
    <property type="protein sequence ID" value="ETN85463.1"/>
    <property type="molecule type" value="Genomic_DNA"/>
</dbReference>
<dbReference type="KEGG" id="nai:NECAME_16751"/>
<evidence type="ECO:0000256" key="1">
    <source>
        <dbReference type="SAM" id="Phobius"/>
    </source>
</evidence>
<evidence type="ECO:0000313" key="2">
    <source>
        <dbReference type="EMBL" id="ETN85463.1"/>
    </source>
</evidence>
<feature type="transmembrane region" description="Helical" evidence="1">
    <location>
        <begin position="13"/>
        <end position="30"/>
    </location>
</feature>
<dbReference type="OrthoDB" id="10437194at2759"/>
<evidence type="ECO:0000313" key="3">
    <source>
        <dbReference type="Proteomes" id="UP000053676"/>
    </source>
</evidence>